<dbReference type="InterPro" id="IPR008775">
    <property type="entry name" value="Phytyl_CoA_dOase-like"/>
</dbReference>
<dbReference type="PATRIC" id="fig|1096930.3.peg.1144"/>
<dbReference type="OrthoDB" id="547161at2"/>
<gene>
    <name evidence="1" type="ORF">L284_05790</name>
</gene>
<evidence type="ECO:0008006" key="3">
    <source>
        <dbReference type="Google" id="ProtNLM"/>
    </source>
</evidence>
<dbReference type="AlphaFoldDB" id="T0I152"/>
<evidence type="ECO:0000313" key="2">
    <source>
        <dbReference type="Proteomes" id="UP000015527"/>
    </source>
</evidence>
<dbReference type="GO" id="GO:0016706">
    <property type="term" value="F:2-oxoglutarate-dependent dioxygenase activity"/>
    <property type="evidence" value="ECO:0007669"/>
    <property type="project" value="UniProtKB-ARBA"/>
</dbReference>
<comment type="caution">
    <text evidence="1">The sequence shown here is derived from an EMBL/GenBank/DDBJ whole genome shotgun (WGS) entry which is preliminary data.</text>
</comment>
<dbReference type="eggNOG" id="COG5285">
    <property type="taxonomic scope" value="Bacteria"/>
</dbReference>
<proteinExistence type="predicted"/>
<dbReference type="Gene3D" id="2.60.120.620">
    <property type="entry name" value="q2cbj1_9rhob like domain"/>
    <property type="match status" value="1"/>
</dbReference>
<dbReference type="EMBL" id="ATHL01000046">
    <property type="protein sequence ID" value="EQB18043.1"/>
    <property type="molecule type" value="Genomic_DNA"/>
</dbReference>
<sequence length="344" mass="39001">MTVLKAKSLLMLPIWFLQLGTSAKSFLDNPLLGSQRLNRWGLHRARVRAAGALCGWRRWRLSGKVRADWREAFDRDGFVAIENVIPPEEFAALRRAILSYEGEAREMRQGDAITRRLAVDPQMFHAVPELRRLLDRKDIKALFHYVAGFRIAPLHYIQTIVTHDASNEADPQETLHADAFHSSLKSWLFLNAVAADEAPFTFVPGSHRLTKARLDWEYRRSLADPTAIDRLSARGSPRVDAADLAEMQLPAPRALAVPANTLVVADTLGFHARGDSVRPIERVEIWSYGRRNPFVPWLGGDPLSLPGLAERRVGWLWALRDRFENVVGQPWRKVGVRRPVDSMD</sequence>
<dbReference type="Pfam" id="PF05721">
    <property type="entry name" value="PhyH"/>
    <property type="match status" value="1"/>
</dbReference>
<accession>T0I152</accession>
<protein>
    <recommendedName>
        <fullName evidence="3">Phytanoyl-CoA dioxygenase</fullName>
    </recommendedName>
</protein>
<reference evidence="1 2" key="1">
    <citation type="journal article" date="2013" name="Genome Announc.">
        <title>Genome Sequence of Novosphingobium lindaniclasticum LE124T, Isolated from a Hexachlorocyclohexane Dumpsite.</title>
        <authorList>
            <person name="Saxena A."/>
            <person name="Nayyar N."/>
            <person name="Sangwan N."/>
            <person name="Kumari R."/>
            <person name="Khurana J.P."/>
            <person name="Lal R."/>
        </authorList>
    </citation>
    <scope>NUCLEOTIDE SEQUENCE [LARGE SCALE GENOMIC DNA]</scope>
    <source>
        <strain evidence="1 2">LE124</strain>
    </source>
</reference>
<dbReference type="SUPFAM" id="SSF51197">
    <property type="entry name" value="Clavaminate synthase-like"/>
    <property type="match status" value="1"/>
</dbReference>
<evidence type="ECO:0000313" key="1">
    <source>
        <dbReference type="EMBL" id="EQB18043.1"/>
    </source>
</evidence>
<organism evidence="1 2">
    <name type="scientific">Novosphingobium lindaniclasticum LE124</name>
    <dbReference type="NCBI Taxonomy" id="1096930"/>
    <lineage>
        <taxon>Bacteria</taxon>
        <taxon>Pseudomonadati</taxon>
        <taxon>Pseudomonadota</taxon>
        <taxon>Alphaproteobacteria</taxon>
        <taxon>Sphingomonadales</taxon>
        <taxon>Sphingomonadaceae</taxon>
        <taxon>Novosphingobium</taxon>
    </lineage>
</organism>
<name>T0I152_9SPHN</name>
<keyword evidence="2" id="KW-1185">Reference proteome</keyword>
<dbReference type="Proteomes" id="UP000015527">
    <property type="component" value="Unassembled WGS sequence"/>
</dbReference>